<evidence type="ECO:0000256" key="5">
    <source>
        <dbReference type="ARBA" id="ARBA00022723"/>
    </source>
</evidence>
<gene>
    <name evidence="19" type="ORF">KFE25_000470</name>
</gene>
<dbReference type="InterPro" id="IPR023318">
    <property type="entry name" value="Ub_act_enz_dom_a_sf"/>
</dbReference>
<feature type="binding site" evidence="14">
    <location>
        <position position="162"/>
    </location>
    <ligand>
        <name>Zn(2+)</name>
        <dbReference type="ChEBI" id="CHEBI:29105"/>
    </ligand>
</feature>
<evidence type="ECO:0000256" key="4">
    <source>
        <dbReference type="ARBA" id="ARBA00022679"/>
    </source>
</evidence>
<dbReference type="GO" id="GO:0016740">
    <property type="term" value="F:transferase activity"/>
    <property type="evidence" value="ECO:0007669"/>
    <property type="project" value="UniProtKB-KW"/>
</dbReference>
<keyword evidence="20" id="KW-1185">Reference proteome</keyword>
<dbReference type="Gene3D" id="1.10.10.520">
    <property type="entry name" value="Ubiquitin activating enzymes (Uba3). Chain: B, domain 2"/>
    <property type="match status" value="1"/>
</dbReference>
<evidence type="ECO:0000259" key="17">
    <source>
        <dbReference type="Pfam" id="PF10585"/>
    </source>
</evidence>
<feature type="binding site" evidence="13">
    <location>
        <begin position="58"/>
        <end position="61"/>
    </location>
    <ligand>
        <name>ATP</name>
        <dbReference type="ChEBI" id="CHEBI:30616"/>
    </ligand>
</feature>
<dbReference type="InterPro" id="IPR028077">
    <property type="entry name" value="UAE_UbL_dom"/>
</dbReference>
<evidence type="ECO:0000256" key="14">
    <source>
        <dbReference type="PIRSR" id="PIRSR039133-3"/>
    </source>
</evidence>
<keyword evidence="9 11" id="KW-0067">ATP-binding</keyword>
<dbReference type="FunFam" id="3.50.50.80:FF:000002">
    <property type="entry name" value="SUMO-activating enzyme subunit 2"/>
    <property type="match status" value="1"/>
</dbReference>
<dbReference type="PANTHER" id="PTHR10953:SF5">
    <property type="entry name" value="SUMO-ACTIVATING ENZYME SUBUNIT 2"/>
    <property type="match status" value="1"/>
</dbReference>
<dbReference type="InterPro" id="IPR042449">
    <property type="entry name" value="Ub-E1_IAD_1"/>
</dbReference>
<dbReference type="PIRSF" id="PIRSF039133">
    <property type="entry name" value="SUMO_E1B"/>
    <property type="match status" value="1"/>
</dbReference>
<comment type="subunit">
    <text evidence="11">Heterodimer.</text>
</comment>
<dbReference type="Pfam" id="PF14732">
    <property type="entry name" value="UAE_UbL"/>
    <property type="match status" value="1"/>
</dbReference>
<dbReference type="GO" id="GO:0031510">
    <property type="term" value="C:SUMO activating enzyme complex"/>
    <property type="evidence" value="ECO:0007669"/>
    <property type="project" value="UniProtKB-UniRule"/>
</dbReference>
<feature type="domain" description="THIF-type NAD/FAD binding fold" evidence="16">
    <location>
        <begin position="17"/>
        <end position="416"/>
    </location>
</feature>
<feature type="binding site" evidence="14">
    <location>
        <position position="434"/>
    </location>
    <ligand>
        <name>Zn(2+)</name>
        <dbReference type="ChEBI" id="CHEBI:29105"/>
    </ligand>
</feature>
<proteinExistence type="inferred from homology"/>
<comment type="subcellular location">
    <subcellularLocation>
        <location evidence="1">Nucleus</location>
    </subcellularLocation>
</comment>
<sequence length="613" mass="65126">MSATRAEHAKAVAGSDVASAKVLMVGAGGIGCELIKNLVLCGFRDIEAIDLDTIDYSNLNRQFLFRAAHVNRPKVEVARETVLSFPHDAGTRIVAHHGNVKAAQFDLDYFKQFTIVLNALDNIDARRHVNRVCLAAGVPLVESGTEGYLGQVTVIKKGESECYECQPKSDNKKTYPICTVRNHPDKPVHCIAWAKELLFKKVFGGEETDLVDNSEAAPAADGAPEQPAAAAPPAPKLELQPGESARHFAARVFEAVFAADVRRLLAMSSLWKERAPPAPLELAALVPALDALPVDSPDEDQAAWSVAESAAVFVGALVRAFELRGVRVGQLAFDKDDVECLDFVTAASNLRSAVFGIPAQSRFKVKEIAGNIIPAIATTNAVIAGYIAIEALKVLRAGGSTAQCASAFLCRALSGKRKDRMIVSTRLNPPAAHCFVCGSASVTVQLDLRTATGALLVQEVLIKKLAFHQPNLTKGDRGLYESGDLDEDEVAIEEAKLGKLLTEPPFSLRTGAMLNVSDQSQSLDCELIVVHAEIDVEAHPLGFIVHGADSIGVRRDAGGAGSAGPSGANAGDDSDIEMLDSAPVPASDSTPTARKQARSRRSPSARAPRTASN</sequence>
<feature type="binding site" evidence="13">
    <location>
        <position position="74"/>
    </location>
    <ligand>
        <name>ATP</name>
        <dbReference type="ChEBI" id="CHEBI:30616"/>
    </ligand>
</feature>
<dbReference type="OrthoDB" id="10255449at2759"/>
<dbReference type="GO" id="GO:0005737">
    <property type="term" value="C:cytoplasm"/>
    <property type="evidence" value="ECO:0007669"/>
    <property type="project" value="TreeGrafter"/>
</dbReference>
<keyword evidence="4" id="KW-0808">Transferase</keyword>
<comment type="caution">
    <text evidence="19">The sequence shown here is derived from an EMBL/GenBank/DDBJ whole genome shotgun (WGS) entry which is preliminary data.</text>
</comment>
<evidence type="ECO:0000313" key="20">
    <source>
        <dbReference type="Proteomes" id="UP000751190"/>
    </source>
</evidence>
<feature type="region of interest" description="Disordered" evidence="15">
    <location>
        <begin position="556"/>
        <end position="613"/>
    </location>
</feature>
<dbReference type="InterPro" id="IPR030661">
    <property type="entry name" value="Uba2"/>
</dbReference>
<dbReference type="SUPFAM" id="SSF69572">
    <property type="entry name" value="Activating enzymes of the ubiquitin-like proteins"/>
    <property type="match status" value="1"/>
</dbReference>
<dbReference type="GO" id="GO:0005524">
    <property type="term" value="F:ATP binding"/>
    <property type="evidence" value="ECO:0007669"/>
    <property type="project" value="UniProtKB-UniRule"/>
</dbReference>
<feature type="region of interest" description="Disordered" evidence="15">
    <location>
        <begin position="215"/>
        <end position="237"/>
    </location>
</feature>
<evidence type="ECO:0000256" key="11">
    <source>
        <dbReference type="PIRNR" id="PIRNR039133"/>
    </source>
</evidence>
<dbReference type="GO" id="GO:0019948">
    <property type="term" value="F:SUMO activating enzyme activity"/>
    <property type="evidence" value="ECO:0007669"/>
    <property type="project" value="UniProtKB-UniRule"/>
</dbReference>
<evidence type="ECO:0000256" key="3">
    <source>
        <dbReference type="ARBA" id="ARBA00005673"/>
    </source>
</evidence>
<keyword evidence="5 11" id="KW-0479">Metal-binding</keyword>
<dbReference type="Pfam" id="PF00899">
    <property type="entry name" value="ThiF"/>
    <property type="match status" value="1"/>
</dbReference>
<protein>
    <recommendedName>
        <fullName evidence="11">SUMO-activating enzyme subunit</fullName>
    </recommendedName>
</protein>
<feature type="binding site" evidence="14">
    <location>
        <position position="165"/>
    </location>
    <ligand>
        <name>Zn(2+)</name>
        <dbReference type="ChEBI" id="CHEBI:29105"/>
    </ligand>
</feature>
<evidence type="ECO:0000256" key="9">
    <source>
        <dbReference type="ARBA" id="ARBA00022840"/>
    </source>
</evidence>
<dbReference type="OMA" id="TPSEHIH"/>
<feature type="domain" description="Ubiquitin-activating enzyme SCCH" evidence="17">
    <location>
        <begin position="326"/>
        <end position="366"/>
    </location>
</feature>
<dbReference type="AlphaFoldDB" id="A0A8J6CC37"/>
<evidence type="ECO:0000256" key="12">
    <source>
        <dbReference type="PIRSR" id="PIRSR039133-1"/>
    </source>
</evidence>
<evidence type="ECO:0000256" key="1">
    <source>
        <dbReference type="ARBA" id="ARBA00004123"/>
    </source>
</evidence>
<feature type="domain" description="Ubiquitin/SUMO-activating enzyme ubiquitin-like" evidence="18">
    <location>
        <begin position="444"/>
        <end position="533"/>
    </location>
</feature>
<feature type="binding site" evidence="13">
    <location>
        <begin position="26"/>
        <end position="31"/>
    </location>
    <ligand>
        <name>ATP</name>
        <dbReference type="ChEBI" id="CHEBI:30616"/>
    </ligand>
</feature>
<dbReference type="InterPro" id="IPR045886">
    <property type="entry name" value="ThiF/MoeB/HesA"/>
</dbReference>
<dbReference type="PANTHER" id="PTHR10953">
    <property type="entry name" value="UBIQUITIN-ACTIVATING ENZYME E1"/>
    <property type="match status" value="1"/>
</dbReference>
<feature type="binding site" evidence="13">
    <location>
        <begin position="121"/>
        <end position="126"/>
    </location>
    <ligand>
        <name>ATP</name>
        <dbReference type="ChEBI" id="CHEBI:30616"/>
    </ligand>
</feature>
<dbReference type="PROSITE" id="PS51257">
    <property type="entry name" value="PROKAR_LIPOPROTEIN"/>
    <property type="match status" value="1"/>
</dbReference>
<evidence type="ECO:0000256" key="15">
    <source>
        <dbReference type="SAM" id="MobiDB-lite"/>
    </source>
</evidence>
<dbReference type="GO" id="GO:0016925">
    <property type="term" value="P:protein sumoylation"/>
    <property type="evidence" value="ECO:0007669"/>
    <property type="project" value="UniProtKB-UniRule"/>
</dbReference>
<dbReference type="EMBL" id="JAGTXO010000006">
    <property type="protein sequence ID" value="KAG8467154.1"/>
    <property type="molecule type" value="Genomic_DNA"/>
</dbReference>
<evidence type="ECO:0000256" key="6">
    <source>
        <dbReference type="ARBA" id="ARBA00022741"/>
    </source>
</evidence>
<feature type="binding site" evidence="13">
    <location>
        <position position="50"/>
    </location>
    <ligand>
        <name>ATP</name>
        <dbReference type="ChEBI" id="CHEBI:30616"/>
    </ligand>
</feature>
<evidence type="ECO:0000256" key="13">
    <source>
        <dbReference type="PIRSR" id="PIRSR039133-2"/>
    </source>
</evidence>
<dbReference type="InterPro" id="IPR000594">
    <property type="entry name" value="ThiF_NAD_FAD-bd"/>
</dbReference>
<reference evidence="19" key="1">
    <citation type="submission" date="2021-05" db="EMBL/GenBank/DDBJ databases">
        <title>The genome of the haptophyte Pavlova lutheri (Diacronema luteri, Pavlovales) - a model for lipid biosynthesis in eukaryotic algae.</title>
        <authorList>
            <person name="Hulatt C.J."/>
            <person name="Posewitz M.C."/>
        </authorList>
    </citation>
    <scope>NUCLEOTIDE SEQUENCE</scope>
    <source>
        <strain evidence="19">NIVA-4/92</strain>
    </source>
</reference>
<feature type="active site" description="Glycyl thioester intermediate" evidence="12">
    <location>
        <position position="178"/>
    </location>
</feature>
<keyword evidence="6 11" id="KW-0547">Nucleotide-binding</keyword>
<evidence type="ECO:0000256" key="8">
    <source>
        <dbReference type="ARBA" id="ARBA00022833"/>
    </source>
</evidence>
<dbReference type="GO" id="GO:0046872">
    <property type="term" value="F:metal ion binding"/>
    <property type="evidence" value="ECO:0007669"/>
    <property type="project" value="UniProtKB-KW"/>
</dbReference>
<evidence type="ECO:0000259" key="16">
    <source>
        <dbReference type="Pfam" id="PF00899"/>
    </source>
</evidence>
<dbReference type="FunFam" id="3.40.50.720:FF:000618">
    <property type="entry name" value="SUMO-activating enzyme subunit 2"/>
    <property type="match status" value="1"/>
</dbReference>
<dbReference type="Gene3D" id="3.10.290.20">
    <property type="entry name" value="Ubiquitin-like 2 activating enzyme e1b. Chain: B, domain 3"/>
    <property type="match status" value="1"/>
</dbReference>
<feature type="compositionally biased region" description="Low complexity" evidence="15">
    <location>
        <begin position="216"/>
        <end position="229"/>
    </location>
</feature>
<comment type="similarity">
    <text evidence="3 11">Belongs to the ubiquitin-activating E1 family.</text>
</comment>
<dbReference type="Gene3D" id="3.50.50.80">
    <property type="entry name" value="Ubiquitin-activating enzyme E1, inactive adenylation domain, subdomain 1"/>
    <property type="match status" value="1"/>
</dbReference>
<comment type="pathway">
    <text evidence="2 11">Protein modification; protein sumoylation.</text>
</comment>
<dbReference type="Proteomes" id="UP000751190">
    <property type="component" value="Unassembled WGS sequence"/>
</dbReference>
<dbReference type="UniPathway" id="UPA00886"/>
<keyword evidence="10" id="KW-0539">Nucleus</keyword>
<dbReference type="InterPro" id="IPR019572">
    <property type="entry name" value="UBA_E1_SCCH"/>
</dbReference>
<evidence type="ECO:0000256" key="2">
    <source>
        <dbReference type="ARBA" id="ARBA00004718"/>
    </source>
</evidence>
<dbReference type="Pfam" id="PF10585">
    <property type="entry name" value="UBA_E1_SCCH"/>
    <property type="match status" value="1"/>
</dbReference>
<organism evidence="19 20">
    <name type="scientific">Diacronema lutheri</name>
    <name type="common">Unicellular marine alga</name>
    <name type="synonym">Monochrysis lutheri</name>
    <dbReference type="NCBI Taxonomy" id="2081491"/>
    <lineage>
        <taxon>Eukaryota</taxon>
        <taxon>Haptista</taxon>
        <taxon>Haptophyta</taxon>
        <taxon>Pavlovophyceae</taxon>
        <taxon>Pavlovales</taxon>
        <taxon>Pavlovaceae</taxon>
        <taxon>Diacronema</taxon>
    </lineage>
</organism>
<keyword evidence="8 11" id="KW-0862">Zinc</keyword>
<keyword evidence="7 11" id="KW-0833">Ubl conjugation pathway</keyword>
<name>A0A8J6CC37_DIALT</name>
<evidence type="ECO:0000256" key="10">
    <source>
        <dbReference type="ARBA" id="ARBA00023242"/>
    </source>
</evidence>
<accession>A0A8J6CC37</accession>
<dbReference type="InterPro" id="IPR035985">
    <property type="entry name" value="Ubiquitin-activating_enz"/>
</dbReference>
<feature type="compositionally biased region" description="Low complexity" evidence="15">
    <location>
        <begin position="604"/>
        <end position="613"/>
    </location>
</feature>
<evidence type="ECO:0000256" key="7">
    <source>
        <dbReference type="ARBA" id="ARBA00022786"/>
    </source>
</evidence>
<evidence type="ECO:0000313" key="19">
    <source>
        <dbReference type="EMBL" id="KAG8467154.1"/>
    </source>
</evidence>
<evidence type="ECO:0000259" key="18">
    <source>
        <dbReference type="Pfam" id="PF14732"/>
    </source>
</evidence>
<feature type="binding site" evidence="14">
    <location>
        <position position="437"/>
    </location>
    <ligand>
        <name>Zn(2+)</name>
        <dbReference type="ChEBI" id="CHEBI:29105"/>
    </ligand>
</feature>